<reference evidence="3 4" key="1">
    <citation type="submission" date="2019-09" db="EMBL/GenBank/DDBJ databases">
        <authorList>
            <person name="Depoorter E."/>
        </authorList>
    </citation>
    <scope>NUCLEOTIDE SEQUENCE [LARGE SCALE GENOMIC DNA]</scope>
    <source>
        <strain evidence="3">R-18112</strain>
    </source>
</reference>
<feature type="transmembrane region" description="Helical" evidence="2">
    <location>
        <begin position="93"/>
        <end position="115"/>
    </location>
</feature>
<feature type="transmembrane region" description="Helical" evidence="2">
    <location>
        <begin position="166"/>
        <end position="185"/>
    </location>
</feature>
<dbReference type="Proteomes" id="UP000494274">
    <property type="component" value="Unassembled WGS sequence"/>
</dbReference>
<proteinExistence type="predicted"/>
<name>A0A6P3AGV5_BURL3</name>
<gene>
    <name evidence="3" type="ORF">BLA18112_07157</name>
</gene>
<keyword evidence="2" id="KW-0472">Membrane</keyword>
<dbReference type="EMBL" id="CABVQI010000034">
    <property type="protein sequence ID" value="VWD46392.1"/>
    <property type="molecule type" value="Genomic_DNA"/>
</dbReference>
<protein>
    <submittedName>
        <fullName evidence="3">Uncharacterized protein</fullName>
    </submittedName>
</protein>
<accession>A0A6P3AGV5</accession>
<keyword evidence="2" id="KW-0812">Transmembrane</keyword>
<evidence type="ECO:0000256" key="2">
    <source>
        <dbReference type="SAM" id="Phobius"/>
    </source>
</evidence>
<feature type="region of interest" description="Disordered" evidence="1">
    <location>
        <begin position="303"/>
        <end position="341"/>
    </location>
</feature>
<dbReference type="RefSeq" id="WP_175047436.1">
    <property type="nucleotide sequence ID" value="NZ_CABVQI010000034.1"/>
</dbReference>
<evidence type="ECO:0000313" key="4">
    <source>
        <dbReference type="Proteomes" id="UP000494274"/>
    </source>
</evidence>
<sequence length="383" mass="41892">MKLFDRQKWHNDVSIAGNRYLRVPLPKMEAGRFGWIKRWAMDWLVPTGLSAWATYHLTGAFVERYRALLPKGVGDDVPLEVMSDLWARPSSQYFFVGFVGLAALTVAMLLYQQLARPTLKSILNRRKRPFVGPKPFLLVFVLGKLLATIIPACAVAIAVYSPASGTWGRIGILIGLIALITAGYYHMAYGEMRPPCVISISFHRPRQRPSINAGEPASTTSLSQWRDAHAALQDDANAISDAAGGVFAQNVTASFDLDDVAICVALSVDIDDLPQDRRHALDAQINRVLSKWRDEGYTSGSLYDGRTLPAPLAPSPLGDSTPRSHPPGGAPADSVRVSAPPGSRALVVGDAIVQRHGGGRRGRVLQRRERVFEFASESKDDRA</sequence>
<feature type="transmembrane region" description="Helical" evidence="2">
    <location>
        <begin position="136"/>
        <end position="160"/>
    </location>
</feature>
<evidence type="ECO:0000313" key="3">
    <source>
        <dbReference type="EMBL" id="VWD46392.1"/>
    </source>
</evidence>
<dbReference type="AlphaFoldDB" id="A0A6P3AGV5"/>
<evidence type="ECO:0000256" key="1">
    <source>
        <dbReference type="SAM" id="MobiDB-lite"/>
    </source>
</evidence>
<organism evidence="3 4">
    <name type="scientific">Burkholderia lata (strain ATCC 17760 / DSM 23089 / LMG 22485 / NCIMB 9086 / R18194 / 383)</name>
    <dbReference type="NCBI Taxonomy" id="482957"/>
    <lineage>
        <taxon>Bacteria</taxon>
        <taxon>Pseudomonadati</taxon>
        <taxon>Pseudomonadota</taxon>
        <taxon>Betaproteobacteria</taxon>
        <taxon>Burkholderiales</taxon>
        <taxon>Burkholderiaceae</taxon>
        <taxon>Burkholderia</taxon>
        <taxon>Burkholderia cepacia complex</taxon>
    </lineage>
</organism>
<keyword evidence="2" id="KW-1133">Transmembrane helix</keyword>